<name>A0ABU9MYJ3_9GAMM</name>
<dbReference type="SMART" id="SM01144">
    <property type="entry name" value="DTW"/>
    <property type="match status" value="1"/>
</dbReference>
<accession>A0ABU9MYJ3</accession>
<evidence type="ECO:0000313" key="8">
    <source>
        <dbReference type="Proteomes" id="UP001447008"/>
    </source>
</evidence>
<dbReference type="Pfam" id="PF03942">
    <property type="entry name" value="DTW"/>
    <property type="match status" value="1"/>
</dbReference>
<proteinExistence type="inferred from homology"/>
<organism evidence="7 8">
    <name type="scientific">Pseudoalteromonas qingdaonensis</name>
    <dbReference type="NCBI Taxonomy" id="3131913"/>
    <lineage>
        <taxon>Bacteria</taxon>
        <taxon>Pseudomonadati</taxon>
        <taxon>Pseudomonadota</taxon>
        <taxon>Gammaproteobacteria</taxon>
        <taxon>Alteromonadales</taxon>
        <taxon>Pseudoalteromonadaceae</taxon>
        <taxon>Pseudoalteromonas</taxon>
    </lineage>
</organism>
<reference evidence="7 8" key="1">
    <citation type="submission" date="2024-03" db="EMBL/GenBank/DDBJ databases">
        <title>Pseudoalteromonas qingdaonensis sp. nov., isolated from the intestines of marine benthic organisms.</title>
        <authorList>
            <person name="Lin X."/>
            <person name="Fang S."/>
            <person name="Hu X."/>
        </authorList>
    </citation>
    <scope>NUCLEOTIDE SEQUENCE [LARGE SCALE GENOMIC DNA]</scope>
    <source>
        <strain evidence="7 8">YIC-827</strain>
    </source>
</reference>
<comment type="caution">
    <text evidence="7">The sequence shown here is derived from an EMBL/GenBank/DDBJ whole genome shotgun (WGS) entry which is preliminary data.</text>
</comment>
<dbReference type="PANTHER" id="PTHR21392">
    <property type="entry name" value="TRNA-URIDINE AMINOCARBOXYPROPYLTRANSFERASE 2"/>
    <property type="match status" value="1"/>
</dbReference>
<dbReference type="RefSeq" id="WP_342679684.1">
    <property type="nucleotide sequence ID" value="NZ_JBCGCU010000016.1"/>
</dbReference>
<feature type="domain" description="DTW" evidence="6">
    <location>
        <begin position="2"/>
        <end position="184"/>
    </location>
</feature>
<keyword evidence="2 7" id="KW-0808">Transferase</keyword>
<dbReference type="EMBL" id="JBCGCU010000016">
    <property type="protein sequence ID" value="MEM0516300.1"/>
    <property type="molecule type" value="Genomic_DNA"/>
</dbReference>
<evidence type="ECO:0000259" key="6">
    <source>
        <dbReference type="SMART" id="SM01144"/>
    </source>
</evidence>
<dbReference type="InterPro" id="IPR039262">
    <property type="entry name" value="DTWD2/TAPT"/>
</dbReference>
<protein>
    <recommendedName>
        <fullName evidence="1">tRNA-uridine aminocarboxypropyltransferase</fullName>
        <ecNumber evidence="1">2.5.1.25</ecNumber>
    </recommendedName>
</protein>
<evidence type="ECO:0000256" key="3">
    <source>
        <dbReference type="ARBA" id="ARBA00022691"/>
    </source>
</evidence>
<dbReference type="InterPro" id="IPR005636">
    <property type="entry name" value="DTW"/>
</dbReference>
<keyword evidence="3" id="KW-0949">S-adenosyl-L-methionine</keyword>
<sequence>MARPLCSHCHYPPSSCVCPYISKVNNRIKLWVLQHPHEQKQAKSTTPLLQLGLTNMQLCVGEHPEDFSEVRAIADKACALLYPSDTAEPVKQCTAPFEHIIVLDGTWSKVHRLWQQNPWLHKLKALSFAQVPANRYHIRKANREQSLSTLEASAYCLAQLEGLDTRPLLNLLDGFVTMQTKQMPAAVKQRYQK</sequence>
<dbReference type="EC" id="2.5.1.25" evidence="1"/>
<keyword evidence="8" id="KW-1185">Reference proteome</keyword>
<evidence type="ECO:0000313" key="7">
    <source>
        <dbReference type="EMBL" id="MEM0516300.1"/>
    </source>
</evidence>
<comment type="similarity">
    <text evidence="5">Belongs to the TDD superfamily. DTWD2 family.</text>
</comment>
<keyword evidence="4" id="KW-0819">tRNA processing</keyword>
<evidence type="ECO:0000256" key="5">
    <source>
        <dbReference type="ARBA" id="ARBA00034489"/>
    </source>
</evidence>
<dbReference type="Proteomes" id="UP001447008">
    <property type="component" value="Unassembled WGS sequence"/>
</dbReference>
<evidence type="ECO:0000256" key="1">
    <source>
        <dbReference type="ARBA" id="ARBA00012386"/>
    </source>
</evidence>
<dbReference type="PANTHER" id="PTHR21392:SF0">
    <property type="entry name" value="TRNA-URIDINE AMINOCARBOXYPROPYLTRANSFERASE 2"/>
    <property type="match status" value="1"/>
</dbReference>
<gene>
    <name evidence="7" type="ORF">WCN91_12905</name>
</gene>
<evidence type="ECO:0000256" key="2">
    <source>
        <dbReference type="ARBA" id="ARBA00022679"/>
    </source>
</evidence>
<evidence type="ECO:0000256" key="4">
    <source>
        <dbReference type="ARBA" id="ARBA00022694"/>
    </source>
</evidence>
<dbReference type="GO" id="GO:0016432">
    <property type="term" value="F:tRNA-uridine aminocarboxypropyltransferase activity"/>
    <property type="evidence" value="ECO:0007669"/>
    <property type="project" value="UniProtKB-EC"/>
</dbReference>